<dbReference type="Proteomes" id="UP000225706">
    <property type="component" value="Unassembled WGS sequence"/>
</dbReference>
<keyword evidence="10" id="KW-1185">Reference proteome</keyword>
<dbReference type="InterPro" id="IPR050382">
    <property type="entry name" value="MFS_Na/Anion_cotransporter"/>
</dbReference>
<keyword evidence="3 7" id="KW-0812">Transmembrane</keyword>
<feature type="domain" description="Major facilitator superfamily (MFS) profile" evidence="8">
    <location>
        <begin position="33"/>
        <end position="437"/>
    </location>
</feature>
<name>A0A2B4RUX4_STYPI</name>
<feature type="transmembrane region" description="Helical" evidence="7">
    <location>
        <begin position="320"/>
        <end position="340"/>
    </location>
</feature>
<feature type="transmembrane region" description="Helical" evidence="7">
    <location>
        <begin position="164"/>
        <end position="189"/>
    </location>
</feature>
<dbReference type="InterPro" id="IPR020846">
    <property type="entry name" value="MFS_dom"/>
</dbReference>
<keyword evidence="2" id="KW-0813">Transport</keyword>
<dbReference type="SUPFAM" id="SSF103473">
    <property type="entry name" value="MFS general substrate transporter"/>
    <property type="match status" value="1"/>
</dbReference>
<reference evidence="10" key="1">
    <citation type="journal article" date="2017" name="bioRxiv">
        <title>Comparative analysis of the genomes of Stylophora pistillata and Acropora digitifera provides evidence for extensive differences between species of corals.</title>
        <authorList>
            <person name="Voolstra C.R."/>
            <person name="Li Y."/>
            <person name="Liew Y.J."/>
            <person name="Baumgarten S."/>
            <person name="Zoccola D."/>
            <person name="Flot J.-F."/>
            <person name="Tambutte S."/>
            <person name="Allemand D."/>
            <person name="Aranda M."/>
        </authorList>
    </citation>
    <scope>NUCLEOTIDE SEQUENCE [LARGE SCALE GENOMIC DNA]</scope>
</reference>
<evidence type="ECO:0000256" key="5">
    <source>
        <dbReference type="ARBA" id="ARBA00022989"/>
    </source>
</evidence>
<feature type="transmembrane region" description="Helical" evidence="7">
    <location>
        <begin position="287"/>
        <end position="308"/>
    </location>
</feature>
<dbReference type="GO" id="GO:0015867">
    <property type="term" value="P:ATP transport"/>
    <property type="evidence" value="ECO:0007669"/>
    <property type="project" value="TreeGrafter"/>
</dbReference>
<keyword evidence="6 7" id="KW-0472">Membrane</keyword>
<evidence type="ECO:0000259" key="8">
    <source>
        <dbReference type="PROSITE" id="PS50850"/>
    </source>
</evidence>
<feature type="transmembrane region" description="Helical" evidence="7">
    <location>
        <begin position="102"/>
        <end position="126"/>
    </location>
</feature>
<feature type="transmembrane region" description="Helical" evidence="7">
    <location>
        <begin position="252"/>
        <end position="275"/>
    </location>
</feature>
<feature type="transmembrane region" description="Helical" evidence="7">
    <location>
        <begin position="411"/>
        <end position="431"/>
    </location>
</feature>
<dbReference type="CDD" id="cd17380">
    <property type="entry name" value="MFS_SLC17A9_like"/>
    <property type="match status" value="1"/>
</dbReference>
<feature type="transmembrane region" description="Helical" evidence="7">
    <location>
        <begin position="32"/>
        <end position="58"/>
    </location>
</feature>
<feature type="transmembrane region" description="Helical" evidence="7">
    <location>
        <begin position="195"/>
        <end position="217"/>
    </location>
</feature>
<dbReference type="GO" id="GO:0016020">
    <property type="term" value="C:membrane"/>
    <property type="evidence" value="ECO:0007669"/>
    <property type="project" value="UniProtKB-SubCell"/>
</dbReference>
<evidence type="ECO:0000256" key="7">
    <source>
        <dbReference type="SAM" id="Phobius"/>
    </source>
</evidence>
<feature type="transmembrane region" description="Helical" evidence="7">
    <location>
        <begin position="378"/>
        <end position="405"/>
    </location>
</feature>
<evidence type="ECO:0000256" key="3">
    <source>
        <dbReference type="ARBA" id="ARBA00022692"/>
    </source>
</evidence>
<dbReference type="PANTHER" id="PTHR11662">
    <property type="entry name" value="SOLUTE CARRIER FAMILY 17"/>
    <property type="match status" value="1"/>
</dbReference>
<dbReference type="PANTHER" id="PTHR11662:SF279">
    <property type="entry name" value="VOLTAGE-GATED PURINE NUCLEOTIDE UNIPORTER SLC17A9"/>
    <property type="match status" value="1"/>
</dbReference>
<gene>
    <name evidence="9" type="primary">Slc17a9</name>
    <name evidence="9" type="ORF">AWC38_SpisGene14551</name>
</gene>
<dbReference type="EMBL" id="LSMT01000296">
    <property type="protein sequence ID" value="PFX20976.1"/>
    <property type="molecule type" value="Genomic_DNA"/>
</dbReference>
<accession>A0A2B4RUX4</accession>
<feature type="transmembrane region" description="Helical" evidence="7">
    <location>
        <begin position="70"/>
        <end position="90"/>
    </location>
</feature>
<sequence length="439" mass="48664">MSTSVPVRLKIDMNEKSKGDAGFQWPEEQRKYWIVAMFCGTLLLYAARSAVPLCMAAMSSELKWDKEIDGAVMSAFFWGYMPAQVIGGYLSDKYGGEVILGLAAIVWSLLTLAVPFMTVSTILFFSPTMIIFAARMCTGLSQGLHYPSLTNIIAKRIPVKDRTFLTSTIFAGGPVGTLFMGSVGSLFLAHMGWHSVFIVHGLMALLWACLWRFYLVLPEFELGNIKMVEPSSSERAHLLNVPWGTFTRHPAVWALVVSHFCQGCAFWNVFAWLPMFFEEHFPGNEKWIFNVLPWLLYFPVALFVGRLADSMIRKGSSVTFVRKFFQTLSMCGGAFFMVLITRSSSFSLAVVCMMMAMSMNALGNAGSPVTPQDMSPKFAGTLFGIMNSAGAFSGIVGPLLTGYLLEIGYRWNFIFMLNALVLILGASVFLMRGTAKKIV</sequence>
<dbReference type="InterPro" id="IPR011701">
    <property type="entry name" value="MFS"/>
</dbReference>
<dbReference type="FunFam" id="1.20.1250.20:FF:000059">
    <property type="entry name" value="Solute carrier family 17 member 9"/>
    <property type="match status" value="1"/>
</dbReference>
<dbReference type="FunFam" id="1.20.1250.20:FF:000003">
    <property type="entry name" value="Solute carrier family 17 member 3"/>
    <property type="match status" value="1"/>
</dbReference>
<keyword evidence="5 7" id="KW-1133">Transmembrane helix</keyword>
<dbReference type="Pfam" id="PF07690">
    <property type="entry name" value="MFS_1"/>
    <property type="match status" value="1"/>
</dbReference>
<keyword evidence="4" id="KW-0769">Symport</keyword>
<protein>
    <submittedName>
        <fullName evidence="9">Solute carrier family 17 member 9</fullName>
    </submittedName>
</protein>
<dbReference type="InterPro" id="IPR044777">
    <property type="entry name" value="SLC17A9-like"/>
</dbReference>
<dbReference type="STRING" id="50429.A0A2B4RUX4"/>
<evidence type="ECO:0000256" key="2">
    <source>
        <dbReference type="ARBA" id="ARBA00022448"/>
    </source>
</evidence>
<dbReference type="InterPro" id="IPR036259">
    <property type="entry name" value="MFS_trans_sf"/>
</dbReference>
<evidence type="ECO:0000256" key="1">
    <source>
        <dbReference type="ARBA" id="ARBA00004141"/>
    </source>
</evidence>
<evidence type="ECO:0000313" key="10">
    <source>
        <dbReference type="Proteomes" id="UP000225706"/>
    </source>
</evidence>
<proteinExistence type="predicted"/>
<dbReference type="PROSITE" id="PS50850">
    <property type="entry name" value="MFS"/>
    <property type="match status" value="1"/>
</dbReference>
<dbReference type="OrthoDB" id="2985014at2759"/>
<comment type="caution">
    <text evidence="9">The sequence shown here is derived from an EMBL/GenBank/DDBJ whole genome shotgun (WGS) entry which is preliminary data.</text>
</comment>
<evidence type="ECO:0000256" key="4">
    <source>
        <dbReference type="ARBA" id="ARBA00022847"/>
    </source>
</evidence>
<dbReference type="AlphaFoldDB" id="A0A2B4RUX4"/>
<evidence type="ECO:0000256" key="6">
    <source>
        <dbReference type="ARBA" id="ARBA00023136"/>
    </source>
</evidence>
<comment type="subcellular location">
    <subcellularLocation>
        <location evidence="1">Membrane</location>
        <topology evidence="1">Multi-pass membrane protein</topology>
    </subcellularLocation>
</comment>
<dbReference type="GO" id="GO:0015293">
    <property type="term" value="F:symporter activity"/>
    <property type="evidence" value="ECO:0007669"/>
    <property type="project" value="UniProtKB-KW"/>
</dbReference>
<organism evidence="9 10">
    <name type="scientific">Stylophora pistillata</name>
    <name type="common">Smooth cauliflower coral</name>
    <dbReference type="NCBI Taxonomy" id="50429"/>
    <lineage>
        <taxon>Eukaryota</taxon>
        <taxon>Metazoa</taxon>
        <taxon>Cnidaria</taxon>
        <taxon>Anthozoa</taxon>
        <taxon>Hexacorallia</taxon>
        <taxon>Scleractinia</taxon>
        <taxon>Astrocoeniina</taxon>
        <taxon>Pocilloporidae</taxon>
        <taxon>Stylophora</taxon>
    </lineage>
</organism>
<evidence type="ECO:0000313" key="9">
    <source>
        <dbReference type="EMBL" id="PFX20976.1"/>
    </source>
</evidence>
<dbReference type="Gene3D" id="1.20.1250.20">
    <property type="entry name" value="MFS general substrate transporter like domains"/>
    <property type="match status" value="2"/>
</dbReference>